<evidence type="ECO:0000313" key="2">
    <source>
        <dbReference type="Proteomes" id="UP000186817"/>
    </source>
</evidence>
<comment type="caution">
    <text evidence="1">The sequence shown here is derived from an EMBL/GenBank/DDBJ whole genome shotgun (WGS) entry which is preliminary data.</text>
</comment>
<protein>
    <submittedName>
        <fullName evidence="1">Uncharacterized protein</fullName>
    </submittedName>
</protein>
<gene>
    <name evidence="1" type="ORF">AK812_SmicGene29268</name>
</gene>
<accession>A0A1Q9D297</accession>
<name>A0A1Q9D297_SYMMI</name>
<reference evidence="1 2" key="1">
    <citation type="submission" date="2016-02" db="EMBL/GenBank/DDBJ databases">
        <title>Genome analysis of coral dinoflagellate symbionts highlights evolutionary adaptations to a symbiotic lifestyle.</title>
        <authorList>
            <person name="Aranda M."/>
            <person name="Li Y."/>
            <person name="Liew Y.J."/>
            <person name="Baumgarten S."/>
            <person name="Simakov O."/>
            <person name="Wilson M."/>
            <person name="Piel J."/>
            <person name="Ashoor H."/>
            <person name="Bougouffa S."/>
            <person name="Bajic V.B."/>
            <person name="Ryu T."/>
            <person name="Ravasi T."/>
            <person name="Bayer T."/>
            <person name="Micklem G."/>
            <person name="Kim H."/>
            <person name="Bhak J."/>
            <person name="Lajeunesse T.C."/>
            <person name="Voolstra C.R."/>
        </authorList>
    </citation>
    <scope>NUCLEOTIDE SEQUENCE [LARGE SCALE GENOMIC DNA]</scope>
    <source>
        <strain evidence="1 2">CCMP2467</strain>
    </source>
</reference>
<sequence>MTLASVLHANLGELYLHDMGHVPLALLHNTKSCLVGLKLWGASHPNVERKLREPLLQFDLDEWQREEDSAALDYASRRWPPPEAVTVVDPNEGD</sequence>
<dbReference type="EMBL" id="LSRX01000768">
    <property type="protein sequence ID" value="OLP89292.1"/>
    <property type="molecule type" value="Genomic_DNA"/>
</dbReference>
<dbReference type="Proteomes" id="UP000186817">
    <property type="component" value="Unassembled WGS sequence"/>
</dbReference>
<keyword evidence="2" id="KW-1185">Reference proteome</keyword>
<organism evidence="1 2">
    <name type="scientific">Symbiodinium microadriaticum</name>
    <name type="common">Dinoflagellate</name>
    <name type="synonym">Zooxanthella microadriatica</name>
    <dbReference type="NCBI Taxonomy" id="2951"/>
    <lineage>
        <taxon>Eukaryota</taxon>
        <taxon>Sar</taxon>
        <taxon>Alveolata</taxon>
        <taxon>Dinophyceae</taxon>
        <taxon>Suessiales</taxon>
        <taxon>Symbiodiniaceae</taxon>
        <taxon>Symbiodinium</taxon>
    </lineage>
</organism>
<evidence type="ECO:0000313" key="1">
    <source>
        <dbReference type="EMBL" id="OLP89292.1"/>
    </source>
</evidence>
<proteinExistence type="predicted"/>
<dbReference type="AlphaFoldDB" id="A0A1Q9D297"/>